<dbReference type="GO" id="GO:0005536">
    <property type="term" value="F:D-glucose binding"/>
    <property type="evidence" value="ECO:0007669"/>
    <property type="project" value="InterPro"/>
</dbReference>
<dbReference type="InterPro" id="IPR043129">
    <property type="entry name" value="ATPase_NBD"/>
</dbReference>
<reference evidence="4" key="2">
    <citation type="submission" date="2014-07" db="EMBL/GenBank/DDBJ databases">
        <authorList>
            <person name="Hull J."/>
        </authorList>
    </citation>
    <scope>NUCLEOTIDE SEQUENCE</scope>
</reference>
<evidence type="ECO:0000313" key="3">
    <source>
        <dbReference type="EMBL" id="JAF99552.1"/>
    </source>
</evidence>
<dbReference type="InterPro" id="IPR003836">
    <property type="entry name" value="Glucokinase"/>
</dbReference>
<organism evidence="4">
    <name type="scientific">Lygus hesperus</name>
    <name type="common">Western plant bug</name>
    <dbReference type="NCBI Taxonomy" id="30085"/>
    <lineage>
        <taxon>Eukaryota</taxon>
        <taxon>Metazoa</taxon>
        <taxon>Ecdysozoa</taxon>
        <taxon>Arthropoda</taxon>
        <taxon>Hexapoda</taxon>
        <taxon>Insecta</taxon>
        <taxon>Pterygota</taxon>
        <taxon>Neoptera</taxon>
        <taxon>Paraneoptera</taxon>
        <taxon>Hemiptera</taxon>
        <taxon>Heteroptera</taxon>
        <taxon>Panheteroptera</taxon>
        <taxon>Cimicomorpha</taxon>
        <taxon>Miridae</taxon>
        <taxon>Mirini</taxon>
        <taxon>Lygus</taxon>
    </lineage>
</organism>
<dbReference type="Gene3D" id="3.40.367.20">
    <property type="match status" value="1"/>
</dbReference>
<evidence type="ECO:0000256" key="2">
    <source>
        <dbReference type="ARBA" id="ARBA00022777"/>
    </source>
</evidence>
<dbReference type="AlphaFoldDB" id="A0A0A9VV33"/>
<dbReference type="EMBL" id="GBHO01044050">
    <property type="protein sequence ID" value="JAF99553.1"/>
    <property type="molecule type" value="Transcribed_RNA"/>
</dbReference>
<evidence type="ECO:0000256" key="1">
    <source>
        <dbReference type="ARBA" id="ARBA00022679"/>
    </source>
</evidence>
<reference evidence="4" key="1">
    <citation type="journal article" date="2014" name="PLoS ONE">
        <title>Transcriptome-Based Identification of ABC Transporters in the Western Tarnished Plant Bug Lygus hesperus.</title>
        <authorList>
            <person name="Hull J.J."/>
            <person name="Chaney K."/>
            <person name="Geib S.M."/>
            <person name="Fabrick J.A."/>
            <person name="Brent C.S."/>
            <person name="Walsh D."/>
            <person name="Lavine L.C."/>
        </authorList>
    </citation>
    <scope>NUCLEOTIDE SEQUENCE</scope>
</reference>
<keyword evidence="1" id="KW-0808">Transferase</keyword>
<evidence type="ECO:0000313" key="4">
    <source>
        <dbReference type="EMBL" id="JAF99553.1"/>
    </source>
</evidence>
<dbReference type="GO" id="GO:0004340">
    <property type="term" value="F:glucokinase activity"/>
    <property type="evidence" value="ECO:0007669"/>
    <property type="project" value="InterPro"/>
</dbReference>
<gene>
    <name evidence="4" type="primary">glk_1</name>
    <name evidence="3" type="synonym">glk_0</name>
    <name evidence="4" type="ORF">CM83_63799</name>
    <name evidence="3" type="ORF">CM83_63800</name>
</gene>
<dbReference type="EMBL" id="GBHO01044051">
    <property type="protein sequence ID" value="JAF99552.1"/>
    <property type="molecule type" value="Transcribed_RNA"/>
</dbReference>
<keyword evidence="2 4" id="KW-0418">Kinase</keyword>
<sequence>MDMFLNILATEIGNTILKYIPHSGLYIAGGISSKILWAIRSPAFFRALLNKGRMRQIIQDTPIYVVLADELGLLGCRVFCSRMCREIMASSSSKLPSRL</sequence>
<dbReference type="SUPFAM" id="SSF53067">
    <property type="entry name" value="Actin-like ATPase domain"/>
    <property type="match status" value="1"/>
</dbReference>
<dbReference type="PANTHER" id="PTHR47363:SF1">
    <property type="entry name" value="GLUCOKINASE"/>
    <property type="match status" value="1"/>
</dbReference>
<dbReference type="GO" id="GO:0006096">
    <property type="term" value="P:glycolytic process"/>
    <property type="evidence" value="ECO:0007669"/>
    <property type="project" value="InterPro"/>
</dbReference>
<proteinExistence type="predicted"/>
<dbReference type="PANTHER" id="PTHR47363">
    <property type="entry name" value="GLUCOKINASE"/>
    <property type="match status" value="1"/>
</dbReference>
<protein>
    <submittedName>
        <fullName evidence="4">Glucokinase</fullName>
    </submittedName>
</protein>
<dbReference type="GO" id="GO:0005524">
    <property type="term" value="F:ATP binding"/>
    <property type="evidence" value="ECO:0007669"/>
    <property type="project" value="InterPro"/>
</dbReference>
<accession>A0A0A9VV33</accession>
<dbReference type="Pfam" id="PF02685">
    <property type="entry name" value="Glucokinase"/>
    <property type="match status" value="1"/>
</dbReference>
<name>A0A0A9VV33_LYGHE</name>